<dbReference type="Pfam" id="PF00071">
    <property type="entry name" value="Ras"/>
    <property type="match status" value="1"/>
</dbReference>
<accession>X1LKM1</accession>
<protein>
    <submittedName>
        <fullName evidence="1">Uncharacterized protein</fullName>
    </submittedName>
</protein>
<dbReference type="AlphaFoldDB" id="X1LKM1"/>
<dbReference type="GO" id="GO:0005525">
    <property type="term" value="F:GTP binding"/>
    <property type="evidence" value="ECO:0007669"/>
    <property type="project" value="InterPro"/>
</dbReference>
<comment type="caution">
    <text evidence="1">The sequence shown here is derived from an EMBL/GenBank/DDBJ whole genome shotgun (WGS) entry which is preliminary data.</text>
</comment>
<gene>
    <name evidence="1" type="ORF">S03H2_72899</name>
</gene>
<dbReference type="GO" id="GO:0003924">
    <property type="term" value="F:GTPase activity"/>
    <property type="evidence" value="ECO:0007669"/>
    <property type="project" value="InterPro"/>
</dbReference>
<dbReference type="SUPFAM" id="SSF52540">
    <property type="entry name" value="P-loop containing nucleoside triphosphate hydrolases"/>
    <property type="match status" value="1"/>
</dbReference>
<proteinExistence type="predicted"/>
<dbReference type="Gene3D" id="3.40.50.300">
    <property type="entry name" value="P-loop containing nucleotide triphosphate hydrolases"/>
    <property type="match status" value="1"/>
</dbReference>
<dbReference type="EMBL" id="BARU01049596">
    <property type="protein sequence ID" value="GAH94668.1"/>
    <property type="molecule type" value="Genomic_DNA"/>
</dbReference>
<evidence type="ECO:0000313" key="1">
    <source>
        <dbReference type="EMBL" id="GAH94668.1"/>
    </source>
</evidence>
<organism evidence="1">
    <name type="scientific">marine sediment metagenome</name>
    <dbReference type="NCBI Taxonomy" id="412755"/>
    <lineage>
        <taxon>unclassified sequences</taxon>
        <taxon>metagenomes</taxon>
        <taxon>ecological metagenomes</taxon>
    </lineage>
</organism>
<dbReference type="InterPro" id="IPR027417">
    <property type="entry name" value="P-loop_NTPase"/>
</dbReference>
<feature type="non-terminal residue" evidence="1">
    <location>
        <position position="1"/>
    </location>
</feature>
<sequence length="41" mass="4832">DIWDVGGQARFRFLRRNFYEGTHGAILVFDLSRANTFPKMK</sequence>
<dbReference type="InterPro" id="IPR001806">
    <property type="entry name" value="Small_GTPase"/>
</dbReference>
<reference evidence="1" key="1">
    <citation type="journal article" date="2014" name="Front. Microbiol.">
        <title>High frequency of phylogenetically diverse reductive dehalogenase-homologous genes in deep subseafloor sedimentary metagenomes.</title>
        <authorList>
            <person name="Kawai M."/>
            <person name="Futagami T."/>
            <person name="Toyoda A."/>
            <person name="Takaki Y."/>
            <person name="Nishi S."/>
            <person name="Hori S."/>
            <person name="Arai W."/>
            <person name="Tsubouchi T."/>
            <person name="Morono Y."/>
            <person name="Uchiyama I."/>
            <person name="Ito T."/>
            <person name="Fujiyama A."/>
            <person name="Inagaki F."/>
            <person name="Takami H."/>
        </authorList>
    </citation>
    <scope>NUCLEOTIDE SEQUENCE</scope>
    <source>
        <strain evidence="1">Expedition CK06-06</strain>
    </source>
</reference>
<feature type="non-terminal residue" evidence="1">
    <location>
        <position position="41"/>
    </location>
</feature>
<name>X1LKM1_9ZZZZ</name>